<gene>
    <name evidence="2" type="ORF">GCM10009745_79190</name>
</gene>
<dbReference type="Proteomes" id="UP001500280">
    <property type="component" value="Unassembled WGS sequence"/>
</dbReference>
<protein>
    <submittedName>
        <fullName evidence="2">ABC transporter permease subunit</fullName>
    </submittedName>
</protein>
<reference evidence="2 3" key="1">
    <citation type="journal article" date="2019" name="Int. J. Syst. Evol. Microbiol.">
        <title>The Global Catalogue of Microorganisms (GCM) 10K type strain sequencing project: providing services to taxonomists for standard genome sequencing and annotation.</title>
        <authorList>
            <consortium name="The Broad Institute Genomics Platform"/>
            <consortium name="The Broad Institute Genome Sequencing Center for Infectious Disease"/>
            <person name="Wu L."/>
            <person name="Ma J."/>
        </authorList>
    </citation>
    <scope>NUCLEOTIDE SEQUENCE [LARGE SCALE GENOMIC DNA]</scope>
    <source>
        <strain evidence="2 3">JCM 14307</strain>
    </source>
</reference>
<organism evidence="2 3">
    <name type="scientific">Kribbella yunnanensis</name>
    <dbReference type="NCBI Taxonomy" id="190194"/>
    <lineage>
        <taxon>Bacteria</taxon>
        <taxon>Bacillati</taxon>
        <taxon>Actinomycetota</taxon>
        <taxon>Actinomycetes</taxon>
        <taxon>Propionibacteriales</taxon>
        <taxon>Kribbellaceae</taxon>
        <taxon>Kribbella</taxon>
    </lineage>
</organism>
<evidence type="ECO:0000256" key="1">
    <source>
        <dbReference type="SAM" id="Phobius"/>
    </source>
</evidence>
<feature type="transmembrane region" description="Helical" evidence="1">
    <location>
        <begin position="116"/>
        <end position="139"/>
    </location>
</feature>
<evidence type="ECO:0000313" key="2">
    <source>
        <dbReference type="EMBL" id="GAA1718521.1"/>
    </source>
</evidence>
<feature type="transmembrane region" description="Helical" evidence="1">
    <location>
        <begin position="76"/>
        <end position="95"/>
    </location>
</feature>
<sequence>MALTTSKAPVSEIRSRSGNWRVVAGQECRDLWVGGRGPLLLFAFSVLLSAMTYLAATNRAMNFLEQREAVNLTLQVALSVGVLLTLLVSADAISGERERGTLEALLLTPVGRRDIVAGKLAAAMTLWLACLAVAVPYLWVLGRGVAVARTAAVLALGVGTLVALGLGGLGLLISAGANSNKTSLAISLLVLLSLFAPTQIPALPKTGIGELLTRANPIGSALHYISQVLVQHRSWTQDLSYLTSPAMLAAAVCAVLIVTGPNIIKLNAGVSST</sequence>
<proteinExistence type="predicted"/>
<feature type="transmembrane region" description="Helical" evidence="1">
    <location>
        <begin position="39"/>
        <end position="56"/>
    </location>
</feature>
<name>A0ABN2J5N3_9ACTN</name>
<feature type="transmembrane region" description="Helical" evidence="1">
    <location>
        <begin position="151"/>
        <end position="172"/>
    </location>
</feature>
<keyword evidence="3" id="KW-1185">Reference proteome</keyword>
<feature type="transmembrane region" description="Helical" evidence="1">
    <location>
        <begin position="239"/>
        <end position="258"/>
    </location>
</feature>
<dbReference type="EMBL" id="BAAANF010000029">
    <property type="protein sequence ID" value="GAA1718521.1"/>
    <property type="molecule type" value="Genomic_DNA"/>
</dbReference>
<keyword evidence="1" id="KW-0472">Membrane</keyword>
<comment type="caution">
    <text evidence="2">The sequence shown here is derived from an EMBL/GenBank/DDBJ whole genome shotgun (WGS) entry which is preliminary data.</text>
</comment>
<keyword evidence="1" id="KW-1133">Transmembrane helix</keyword>
<dbReference type="PANTHER" id="PTHR43471:SF3">
    <property type="entry name" value="ABC TRANSPORTER PERMEASE PROTEIN NATB"/>
    <property type="match status" value="1"/>
</dbReference>
<dbReference type="PANTHER" id="PTHR43471">
    <property type="entry name" value="ABC TRANSPORTER PERMEASE"/>
    <property type="match status" value="1"/>
</dbReference>
<accession>A0ABN2J5N3</accession>
<dbReference type="RefSeq" id="WP_344164616.1">
    <property type="nucleotide sequence ID" value="NZ_BAAANF010000029.1"/>
</dbReference>
<dbReference type="Pfam" id="PF12679">
    <property type="entry name" value="ABC2_membrane_2"/>
    <property type="match status" value="1"/>
</dbReference>
<evidence type="ECO:0000313" key="3">
    <source>
        <dbReference type="Proteomes" id="UP001500280"/>
    </source>
</evidence>
<keyword evidence="1" id="KW-0812">Transmembrane</keyword>